<dbReference type="Proteomes" id="UP000241462">
    <property type="component" value="Unassembled WGS sequence"/>
</dbReference>
<proteinExistence type="predicted"/>
<keyword evidence="3" id="KW-1185">Reference proteome</keyword>
<accession>A0A2T2ZZQ4</accession>
<dbReference type="InParanoid" id="A0A2T2ZZQ4"/>
<protein>
    <submittedName>
        <fullName evidence="2">Uncharacterized protein</fullName>
    </submittedName>
</protein>
<name>A0A2T2ZZQ4_9PEZI</name>
<feature type="region of interest" description="Disordered" evidence="1">
    <location>
        <begin position="37"/>
        <end position="110"/>
    </location>
</feature>
<dbReference type="AlphaFoldDB" id="A0A2T2ZZQ4"/>
<evidence type="ECO:0000256" key="1">
    <source>
        <dbReference type="SAM" id="MobiDB-lite"/>
    </source>
</evidence>
<reference evidence="2 3" key="1">
    <citation type="journal article" date="2018" name="Mycol. Prog.">
        <title>Coniella lustricola, a new species from submerged detritus.</title>
        <authorList>
            <person name="Raudabaugh D.B."/>
            <person name="Iturriaga T."/>
            <person name="Carver A."/>
            <person name="Mondo S."/>
            <person name="Pangilinan J."/>
            <person name="Lipzen A."/>
            <person name="He G."/>
            <person name="Amirebrahimi M."/>
            <person name="Grigoriev I.V."/>
            <person name="Miller A.N."/>
        </authorList>
    </citation>
    <scope>NUCLEOTIDE SEQUENCE [LARGE SCALE GENOMIC DNA]</scope>
    <source>
        <strain evidence="2 3">B22-T-1</strain>
    </source>
</reference>
<gene>
    <name evidence="2" type="ORF">BD289DRAFT_71907</name>
</gene>
<evidence type="ECO:0000313" key="3">
    <source>
        <dbReference type="Proteomes" id="UP000241462"/>
    </source>
</evidence>
<evidence type="ECO:0000313" key="2">
    <source>
        <dbReference type="EMBL" id="PSR80221.1"/>
    </source>
</evidence>
<sequence length="110" mass="11675">MLRGVLISFLSTVESLRGGRGQLKSLGPQTVLRWEAVGLSTGNDTRQGQGTGQDGTSFNAESGLGHTPQSHIWRDGNHPSISHPPPPLCLTHPASQPAHPSTAHDRSPLE</sequence>
<organism evidence="2 3">
    <name type="scientific">Coniella lustricola</name>
    <dbReference type="NCBI Taxonomy" id="2025994"/>
    <lineage>
        <taxon>Eukaryota</taxon>
        <taxon>Fungi</taxon>
        <taxon>Dikarya</taxon>
        <taxon>Ascomycota</taxon>
        <taxon>Pezizomycotina</taxon>
        <taxon>Sordariomycetes</taxon>
        <taxon>Sordariomycetidae</taxon>
        <taxon>Diaporthales</taxon>
        <taxon>Schizoparmaceae</taxon>
        <taxon>Coniella</taxon>
    </lineage>
</organism>
<dbReference type="EMBL" id="KZ678537">
    <property type="protein sequence ID" value="PSR80221.1"/>
    <property type="molecule type" value="Genomic_DNA"/>
</dbReference>